<dbReference type="Gene3D" id="3.40.1480.10">
    <property type="entry name" value="MOFRL domain"/>
    <property type="match status" value="1"/>
</dbReference>
<dbReference type="GO" id="GO:0016301">
    <property type="term" value="F:kinase activity"/>
    <property type="evidence" value="ECO:0007669"/>
    <property type="project" value="UniProtKB-KW"/>
</dbReference>
<dbReference type="Pfam" id="PF05161">
    <property type="entry name" value="MOFRL"/>
    <property type="match status" value="1"/>
</dbReference>
<dbReference type="RefSeq" id="WP_336348681.1">
    <property type="nucleotide sequence ID" value="NZ_JAZAQL010000001.1"/>
</dbReference>
<dbReference type="PANTHER" id="PTHR12227">
    <property type="entry name" value="GLYCERATE KINASE"/>
    <property type="match status" value="1"/>
</dbReference>
<feature type="region of interest" description="Disordered" evidence="1">
    <location>
        <begin position="448"/>
        <end position="467"/>
    </location>
</feature>
<gene>
    <name evidence="4" type="ORF">ACFQGB_02180</name>
</gene>
<keyword evidence="4" id="KW-0418">Kinase</keyword>
<dbReference type="InterPro" id="IPR037035">
    <property type="entry name" value="GK-like_C_sf"/>
</dbReference>
<organism evidence="4 5">
    <name type="scientific">Halorubellus litoreus</name>
    <dbReference type="NCBI Taxonomy" id="755308"/>
    <lineage>
        <taxon>Archaea</taxon>
        <taxon>Methanobacteriati</taxon>
        <taxon>Methanobacteriota</taxon>
        <taxon>Stenosarchaea group</taxon>
        <taxon>Halobacteria</taxon>
        <taxon>Halobacteriales</taxon>
        <taxon>Halorubellaceae</taxon>
        <taxon>Halorubellus</taxon>
    </lineage>
</organism>
<comment type="caution">
    <text evidence="4">The sequence shown here is derived from an EMBL/GenBank/DDBJ whole genome shotgun (WGS) entry which is preliminary data.</text>
</comment>
<evidence type="ECO:0000256" key="1">
    <source>
        <dbReference type="SAM" id="MobiDB-lite"/>
    </source>
</evidence>
<dbReference type="EMBL" id="JBHSXN010000001">
    <property type="protein sequence ID" value="MFC6951661.1"/>
    <property type="molecule type" value="Genomic_DNA"/>
</dbReference>
<dbReference type="SUPFAM" id="SSF82544">
    <property type="entry name" value="GckA/TtuD-like"/>
    <property type="match status" value="1"/>
</dbReference>
<name>A0ABD5VFN2_9EURY</name>
<reference evidence="4 5" key="1">
    <citation type="journal article" date="2019" name="Int. J. Syst. Evol. Microbiol.">
        <title>The Global Catalogue of Microorganisms (GCM) 10K type strain sequencing project: providing services to taxonomists for standard genome sequencing and annotation.</title>
        <authorList>
            <consortium name="The Broad Institute Genomics Platform"/>
            <consortium name="The Broad Institute Genome Sequencing Center for Infectious Disease"/>
            <person name="Wu L."/>
            <person name="Ma J."/>
        </authorList>
    </citation>
    <scope>NUCLEOTIDE SEQUENCE [LARGE SCALE GENOMIC DNA]</scope>
    <source>
        <strain evidence="4 5">GX26</strain>
    </source>
</reference>
<dbReference type="PANTHER" id="PTHR12227:SF0">
    <property type="entry name" value="GLYCERATE KINASE"/>
    <property type="match status" value="1"/>
</dbReference>
<keyword evidence="5" id="KW-1185">Reference proteome</keyword>
<evidence type="ECO:0000259" key="2">
    <source>
        <dbReference type="Pfam" id="PF05161"/>
    </source>
</evidence>
<dbReference type="InterPro" id="IPR025286">
    <property type="entry name" value="MOFRL_assoc_dom"/>
</dbReference>
<evidence type="ECO:0000259" key="3">
    <source>
        <dbReference type="Pfam" id="PF13660"/>
    </source>
</evidence>
<sequence>MFDVLEGDGGAGSGGDDSDASSVIETAVACLAAGVERADPFRATREAVSVDGDALVVQGERYSLADVDRVVVVGAGKGCDRVASALVDALGGRVDDGLVVVDEPAAGLALGPVSVRVGDHPVPSERGVAATRDVRELVADADEGTLVLVALTGGASALLAAPVESVGLDALRAVTSALLGAGAAIGEVNAVRKHVSTVKGGRLAVAATPARVLTVAVSDVVGDDPAIVGSGPTAPDASTFADALAVLDRYDIDAPAVRSHLEAGAAGGGWGGVAETPGADHDAFEDVPYHVVASARTAVDGAKEAAASRGFEATVLSTTMQGEANECGRFHAAVGREVASAGDPVEPPAVLVSAGETTVTVSGDGDGGPNQEFVLGAALDLADGPRPPDGVDVAVAAVDTDGRDGSTDEAGAVLAGDALADAELRDGARDALARNDATGFFERFERAAAPAAPADADDRRFGGRLRSGATGTNVNDLRVVVVDDR</sequence>
<keyword evidence="4" id="KW-0808">Transferase</keyword>
<dbReference type="InterPro" id="IPR039760">
    <property type="entry name" value="MOFRL_protein"/>
</dbReference>
<feature type="domain" description="MOFRL-associated" evidence="3">
    <location>
        <begin position="28"/>
        <end position="262"/>
    </location>
</feature>
<dbReference type="Proteomes" id="UP001596395">
    <property type="component" value="Unassembled WGS sequence"/>
</dbReference>
<feature type="domain" description="MOFRL" evidence="2">
    <location>
        <begin position="350"/>
        <end position="476"/>
    </location>
</feature>
<evidence type="ECO:0000313" key="4">
    <source>
        <dbReference type="EMBL" id="MFC6951661.1"/>
    </source>
</evidence>
<protein>
    <submittedName>
        <fullName evidence="4">Glycerate kinase</fullName>
    </submittedName>
</protein>
<dbReference type="AlphaFoldDB" id="A0ABD5VFN2"/>
<dbReference type="InterPro" id="IPR007835">
    <property type="entry name" value="MOFRL"/>
</dbReference>
<accession>A0ABD5VFN2</accession>
<evidence type="ECO:0000313" key="5">
    <source>
        <dbReference type="Proteomes" id="UP001596395"/>
    </source>
</evidence>
<proteinExistence type="predicted"/>
<dbReference type="Gene3D" id="3.40.50.10180">
    <property type="entry name" value="Glycerate kinase, MOFRL-like N-terminal domain"/>
    <property type="match status" value="1"/>
</dbReference>
<dbReference type="Pfam" id="PF13660">
    <property type="entry name" value="DUF4147"/>
    <property type="match status" value="1"/>
</dbReference>
<dbReference type="InterPro" id="IPR038614">
    <property type="entry name" value="GK_N_sf"/>
</dbReference>